<feature type="transmembrane region" description="Helical" evidence="1">
    <location>
        <begin position="51"/>
        <end position="73"/>
    </location>
</feature>
<sequence>MKKLETTLVPERRAPLLRSLSARSLDQMEDALRAVQNARPRPEIILRWKRFGLLVVLSSVALAGLAITLHFGIPLMSVDPYDAESKVDLLNTYSGVIMGFLESVVGLLLGYLFPVFTVYLHNLKWYPNDDPANKPIGKLKKTALLLFFPIVMIATEEVYPNLIYKKRFRIGKTGEKIKFREFSVESVGLHHRMEEDEQIYL</sequence>
<keyword evidence="1" id="KW-0472">Membrane</keyword>
<feature type="transmembrane region" description="Helical" evidence="1">
    <location>
        <begin position="93"/>
        <end position="121"/>
    </location>
</feature>
<dbReference type="Proteomes" id="UP001146120">
    <property type="component" value="Unassembled WGS sequence"/>
</dbReference>
<keyword evidence="3" id="KW-1185">Reference proteome</keyword>
<reference evidence="2" key="2">
    <citation type="journal article" date="2023" name="Microbiol Resour">
        <title>Decontamination and Annotation of the Draft Genome Sequence of the Oomycete Lagenidium giganteum ARSEF 373.</title>
        <authorList>
            <person name="Morgan W.R."/>
            <person name="Tartar A."/>
        </authorList>
    </citation>
    <scope>NUCLEOTIDE SEQUENCE</scope>
    <source>
        <strain evidence="2">ARSEF 373</strain>
    </source>
</reference>
<evidence type="ECO:0000313" key="3">
    <source>
        <dbReference type="Proteomes" id="UP001146120"/>
    </source>
</evidence>
<proteinExistence type="predicted"/>
<name>A0AAV2Z9I3_9STRA</name>
<reference evidence="2" key="1">
    <citation type="submission" date="2022-11" db="EMBL/GenBank/DDBJ databases">
        <authorList>
            <person name="Morgan W.R."/>
            <person name="Tartar A."/>
        </authorList>
    </citation>
    <scope>NUCLEOTIDE SEQUENCE</scope>
    <source>
        <strain evidence="2">ARSEF 373</strain>
    </source>
</reference>
<accession>A0AAV2Z9I3</accession>
<dbReference type="EMBL" id="DAKRPA010000029">
    <property type="protein sequence ID" value="DBA02565.1"/>
    <property type="molecule type" value="Genomic_DNA"/>
</dbReference>
<dbReference type="AlphaFoldDB" id="A0AAV2Z9I3"/>
<evidence type="ECO:0008006" key="4">
    <source>
        <dbReference type="Google" id="ProtNLM"/>
    </source>
</evidence>
<gene>
    <name evidence="2" type="ORF">N0F65_011937</name>
</gene>
<keyword evidence="1" id="KW-0812">Transmembrane</keyword>
<organism evidence="2 3">
    <name type="scientific">Lagenidium giganteum</name>
    <dbReference type="NCBI Taxonomy" id="4803"/>
    <lineage>
        <taxon>Eukaryota</taxon>
        <taxon>Sar</taxon>
        <taxon>Stramenopiles</taxon>
        <taxon>Oomycota</taxon>
        <taxon>Peronosporomycetes</taxon>
        <taxon>Pythiales</taxon>
        <taxon>Pythiaceae</taxon>
    </lineage>
</organism>
<evidence type="ECO:0000256" key="1">
    <source>
        <dbReference type="SAM" id="Phobius"/>
    </source>
</evidence>
<keyword evidence="1" id="KW-1133">Transmembrane helix</keyword>
<protein>
    <recommendedName>
        <fullName evidence="4">Photosystem I assembly protein Ycf4</fullName>
    </recommendedName>
</protein>
<evidence type="ECO:0000313" key="2">
    <source>
        <dbReference type="EMBL" id="DBA02565.1"/>
    </source>
</evidence>
<feature type="transmembrane region" description="Helical" evidence="1">
    <location>
        <begin position="142"/>
        <end position="159"/>
    </location>
</feature>
<comment type="caution">
    <text evidence="2">The sequence shown here is derived from an EMBL/GenBank/DDBJ whole genome shotgun (WGS) entry which is preliminary data.</text>
</comment>